<organism evidence="2 3">
    <name type="scientific">Rheinheimera mesophila</name>
    <dbReference type="NCBI Taxonomy" id="1547515"/>
    <lineage>
        <taxon>Bacteria</taxon>
        <taxon>Pseudomonadati</taxon>
        <taxon>Pseudomonadota</taxon>
        <taxon>Gammaproteobacteria</taxon>
        <taxon>Chromatiales</taxon>
        <taxon>Chromatiaceae</taxon>
        <taxon>Rheinheimera</taxon>
    </lineage>
</organism>
<protein>
    <submittedName>
        <fullName evidence="2">OmpW family protein</fullName>
    </submittedName>
</protein>
<dbReference type="RefSeq" id="WP_046518656.1">
    <property type="nucleotide sequence ID" value="NZ_LAVS01000003.1"/>
</dbReference>
<dbReference type="InterPro" id="IPR011250">
    <property type="entry name" value="OMP/PagP_B-barrel"/>
</dbReference>
<accession>A0A3P3QIK3</accession>
<dbReference type="Pfam" id="PF03922">
    <property type="entry name" value="OmpW"/>
    <property type="match status" value="1"/>
</dbReference>
<dbReference type="Proteomes" id="UP000276260">
    <property type="component" value="Unassembled WGS sequence"/>
</dbReference>
<evidence type="ECO:0000313" key="3">
    <source>
        <dbReference type="Proteomes" id="UP000276260"/>
    </source>
</evidence>
<evidence type="ECO:0000313" key="2">
    <source>
        <dbReference type="EMBL" id="RRJ21007.1"/>
    </source>
</evidence>
<dbReference type="GO" id="GO:0055085">
    <property type="term" value="P:transmembrane transport"/>
    <property type="evidence" value="ECO:0007669"/>
    <property type="project" value="TreeGrafter"/>
</dbReference>
<name>A0A3P3QIK3_9GAMM</name>
<keyword evidence="1" id="KW-0732">Signal</keyword>
<keyword evidence="3" id="KW-1185">Reference proteome</keyword>
<feature type="signal peptide" evidence="1">
    <location>
        <begin position="1"/>
        <end position="22"/>
    </location>
</feature>
<dbReference type="AlphaFoldDB" id="A0A3P3QIK3"/>
<reference evidence="2 3" key="1">
    <citation type="submission" date="2018-11" db="EMBL/GenBank/DDBJ databases">
        <title>Draft genome analysis of Rheinheimera mesophila isolated from an industrial waste site.</title>
        <authorList>
            <person name="Yu Q."/>
            <person name="Qi Y."/>
            <person name="Zhang H."/>
            <person name="Lu Y."/>
            <person name="Pu J."/>
        </authorList>
    </citation>
    <scope>NUCLEOTIDE SEQUENCE [LARGE SCALE GENOMIC DNA]</scope>
    <source>
        <strain evidence="2 3">IITR13</strain>
    </source>
</reference>
<sequence>MKTSYKTIASLLLAASAAPALANWSVNMGAITVSPQDSSKPLNTVEAVAGLPANSTEVTVNTNTQLGITIDYQLDKHWTLELIAATPFSHDVTVQGSAIDGLALGKTKHLPPTLLAQYHFEVGDSRFDPFVGVGLNYTNFFKEKVSGELVSTLQALNVADTKDKVELKLKDSWGLAMQAGMNIKLADHWSAHLMLSKMDIDTTGRVLVNNNSIQSVDVSIDPYVWMMAARYSF</sequence>
<dbReference type="EMBL" id="RRCF01000002">
    <property type="protein sequence ID" value="RRJ21007.1"/>
    <property type="molecule type" value="Genomic_DNA"/>
</dbReference>
<dbReference type="SUPFAM" id="SSF56925">
    <property type="entry name" value="OMPA-like"/>
    <property type="match status" value="1"/>
</dbReference>
<dbReference type="GO" id="GO:0019867">
    <property type="term" value="C:outer membrane"/>
    <property type="evidence" value="ECO:0007669"/>
    <property type="project" value="InterPro"/>
</dbReference>
<dbReference type="PANTHER" id="PTHR36920:SF1">
    <property type="entry name" value="OUTER MEMBRANE PROTEIN W"/>
    <property type="match status" value="1"/>
</dbReference>
<comment type="caution">
    <text evidence="2">The sequence shown here is derived from an EMBL/GenBank/DDBJ whole genome shotgun (WGS) entry which is preliminary data.</text>
</comment>
<feature type="chain" id="PRO_5018726348" evidence="1">
    <location>
        <begin position="23"/>
        <end position="233"/>
    </location>
</feature>
<evidence type="ECO:0000256" key="1">
    <source>
        <dbReference type="SAM" id="SignalP"/>
    </source>
</evidence>
<gene>
    <name evidence="2" type="ORF">EIK76_08965</name>
</gene>
<dbReference type="Gene3D" id="2.40.160.20">
    <property type="match status" value="1"/>
</dbReference>
<proteinExistence type="predicted"/>
<dbReference type="InterPro" id="IPR005618">
    <property type="entry name" value="OMPW"/>
</dbReference>
<dbReference type="OrthoDB" id="9807574at2"/>
<dbReference type="PANTHER" id="PTHR36920">
    <property type="match status" value="1"/>
</dbReference>